<comment type="caution">
    <text evidence="1">The sequence shown here is derived from an EMBL/GenBank/DDBJ whole genome shotgun (WGS) entry which is preliminary data.</text>
</comment>
<keyword evidence="2" id="KW-1185">Reference proteome</keyword>
<dbReference type="EMBL" id="SRYA01000123">
    <property type="protein sequence ID" value="TGY87051.1"/>
    <property type="molecule type" value="Genomic_DNA"/>
</dbReference>
<proteinExistence type="predicted"/>
<sequence length="190" mass="21882">MPKTKIDKELVIKEAAYIANKMGIENLSLKTLAAQLGVKSPSLYNHVDGLDDLKQQIMLYGWKEMEDRIIQVVIGLTGYDAIRAMCHAFHKYATENQGVFSAMLWYNQFENEQTREVTSKMFSVFFKITKSLNISQDNCSHLVRMFRGFLEGFALLENHRAFGNVQSIEDSFNLSIDILIEGMKKLEEKW</sequence>
<reference evidence="1" key="1">
    <citation type="submission" date="2019-04" db="EMBL/GenBank/DDBJ databases">
        <title>Microbes associate with the intestines of laboratory mice.</title>
        <authorList>
            <person name="Navarre W."/>
            <person name="Wong E."/>
            <person name="Huang K."/>
            <person name="Tropini C."/>
            <person name="Ng K."/>
            <person name="Yu B."/>
        </authorList>
    </citation>
    <scope>NUCLEOTIDE SEQUENCE</scope>
    <source>
        <strain evidence="1">NM01_1-7b</strain>
    </source>
</reference>
<accession>A0AC61RMS3</accession>
<dbReference type="Proteomes" id="UP000304953">
    <property type="component" value="Unassembled WGS sequence"/>
</dbReference>
<evidence type="ECO:0000313" key="1">
    <source>
        <dbReference type="EMBL" id="TGY87051.1"/>
    </source>
</evidence>
<organism evidence="1 2">
    <name type="scientific">Petralouisia muris</name>
    <dbReference type="NCBI Taxonomy" id="3032872"/>
    <lineage>
        <taxon>Bacteria</taxon>
        <taxon>Bacillati</taxon>
        <taxon>Bacillota</taxon>
        <taxon>Clostridia</taxon>
        <taxon>Lachnospirales</taxon>
        <taxon>Lachnospiraceae</taxon>
        <taxon>Petralouisia</taxon>
    </lineage>
</organism>
<gene>
    <name evidence="1" type="ORF">E5329_27160</name>
</gene>
<evidence type="ECO:0000313" key="2">
    <source>
        <dbReference type="Proteomes" id="UP000304953"/>
    </source>
</evidence>
<name>A0AC61RMS3_9FIRM</name>
<protein>
    <submittedName>
        <fullName evidence="1">TetR/AcrR family transcriptional regulator</fullName>
    </submittedName>
</protein>